<keyword evidence="1" id="KW-1133">Transmembrane helix</keyword>
<keyword evidence="1" id="KW-0472">Membrane</keyword>
<sequence length="77" mass="9220">MVISENLLVGIVREVSRPLALIMRMTVNVLMGHIIRGDEPNFSTEIFLNMHAYIVLNLYMYIYIYTYIYIYIYMYNI</sequence>
<dbReference type="WBParaSite" id="TCNE_0000175801-mRNA-1">
    <property type="protein sequence ID" value="TCNE_0000175801-mRNA-1"/>
    <property type="gene ID" value="TCNE_0000175801"/>
</dbReference>
<evidence type="ECO:0000313" key="3">
    <source>
        <dbReference type="Proteomes" id="UP000050794"/>
    </source>
</evidence>
<dbReference type="AlphaFoldDB" id="A0A183TZT9"/>
<evidence type="ECO:0000256" key="1">
    <source>
        <dbReference type="SAM" id="Phobius"/>
    </source>
</evidence>
<gene>
    <name evidence="2" type="ORF">TCNE_LOCUS1759</name>
</gene>
<dbReference type="Proteomes" id="UP000050794">
    <property type="component" value="Unassembled WGS sequence"/>
</dbReference>
<dbReference type="EMBL" id="UYWY01001453">
    <property type="protein sequence ID" value="VDM26787.1"/>
    <property type="molecule type" value="Genomic_DNA"/>
</dbReference>
<keyword evidence="1" id="KW-0812">Transmembrane</keyword>
<feature type="transmembrane region" description="Helical" evidence="1">
    <location>
        <begin position="50"/>
        <end position="72"/>
    </location>
</feature>
<evidence type="ECO:0000313" key="2">
    <source>
        <dbReference type="EMBL" id="VDM26787.1"/>
    </source>
</evidence>
<evidence type="ECO:0000313" key="4">
    <source>
        <dbReference type="WBParaSite" id="TCNE_0000175801-mRNA-1"/>
    </source>
</evidence>
<protein>
    <submittedName>
        <fullName evidence="4">Cytochrome b</fullName>
    </submittedName>
</protein>
<proteinExistence type="predicted"/>
<keyword evidence="3" id="KW-1185">Reference proteome</keyword>
<organism evidence="3 4">
    <name type="scientific">Toxocara canis</name>
    <name type="common">Canine roundworm</name>
    <dbReference type="NCBI Taxonomy" id="6265"/>
    <lineage>
        <taxon>Eukaryota</taxon>
        <taxon>Metazoa</taxon>
        <taxon>Ecdysozoa</taxon>
        <taxon>Nematoda</taxon>
        <taxon>Chromadorea</taxon>
        <taxon>Rhabditida</taxon>
        <taxon>Spirurina</taxon>
        <taxon>Ascaridomorpha</taxon>
        <taxon>Ascaridoidea</taxon>
        <taxon>Toxocaridae</taxon>
        <taxon>Toxocara</taxon>
    </lineage>
</organism>
<accession>A0A183TZT9</accession>
<reference evidence="2 3" key="2">
    <citation type="submission" date="2018-11" db="EMBL/GenBank/DDBJ databases">
        <authorList>
            <consortium name="Pathogen Informatics"/>
        </authorList>
    </citation>
    <scope>NUCLEOTIDE SEQUENCE [LARGE SCALE GENOMIC DNA]</scope>
</reference>
<name>A0A183TZT9_TOXCA</name>
<reference evidence="4" key="1">
    <citation type="submission" date="2016-06" db="UniProtKB">
        <authorList>
            <consortium name="WormBaseParasite"/>
        </authorList>
    </citation>
    <scope>IDENTIFICATION</scope>
</reference>